<dbReference type="OrthoDB" id="3368165at2"/>
<dbReference type="Proteomes" id="UP000324701">
    <property type="component" value="Unassembled WGS sequence"/>
</dbReference>
<protein>
    <submittedName>
        <fullName evidence="1">Phosphodiesterase</fullName>
    </submittedName>
</protein>
<dbReference type="SUPFAM" id="SSF56634">
    <property type="entry name" value="Heme-dependent catalase-like"/>
    <property type="match status" value="1"/>
</dbReference>
<keyword evidence="2" id="KW-1185">Reference proteome</keyword>
<gene>
    <name evidence="1" type="ORF">F0Q45_04935</name>
</gene>
<sequence length="227" mass="24399">MSVSDIAARPFQWGSALRNSRIFHPAGVVAAGRIERVAPASKGLPLPSSEAVARLSKAAGTPGAVPDFIGVAIRVMLPQAEATPWDILLVSAGSGVLGRALALRPVTSWTGHSMSTLMPLHYRGEYWWLRARIVTDITGSGLSLEHVRAQLDDGGIEVDLDQAHGRSNFQHLARLTLTNIFDAGSGDDISFDPVVNTAPGVRLAPRWLADLRGRAYARSRHGREADR</sequence>
<evidence type="ECO:0000313" key="1">
    <source>
        <dbReference type="EMBL" id="KAA1251324.1"/>
    </source>
</evidence>
<proteinExistence type="predicted"/>
<dbReference type="EMBL" id="VTZN01000017">
    <property type="protein sequence ID" value="KAA1251324.1"/>
    <property type="molecule type" value="Genomic_DNA"/>
</dbReference>
<name>A0A5B1BVQ2_MYCSI</name>
<dbReference type="InterPro" id="IPR020835">
    <property type="entry name" value="Catalase_sf"/>
</dbReference>
<evidence type="ECO:0000313" key="2">
    <source>
        <dbReference type="Proteomes" id="UP000324701"/>
    </source>
</evidence>
<reference evidence="1 2" key="1">
    <citation type="submission" date="2019-09" db="EMBL/GenBank/DDBJ databases">
        <title>Report of infection by Mycobacterium simiae a patient suffering from pulmonary tuberculosis.</title>
        <authorList>
            <person name="Mohanty P.S."/>
            <person name="Bansal A.K."/>
            <person name="Singh H."/>
            <person name="Sharma S."/>
            <person name="Patil S.A."/>
            <person name="Upadhaya P."/>
            <person name="Singh P.K."/>
            <person name="Kumar D."/>
            <person name="Kumar S."/>
            <person name="Singh R.K."/>
            <person name="Chaudhary B."/>
        </authorList>
    </citation>
    <scope>NUCLEOTIDE SEQUENCE [LARGE SCALE GENOMIC DNA]</scope>
    <source>
        <strain evidence="1 2">JAL-560-SIM</strain>
    </source>
</reference>
<accession>A0A5B1BVQ2</accession>
<organism evidence="1 2">
    <name type="scientific">Mycobacterium simiae</name>
    <name type="common">Mycobacterium habana</name>
    <dbReference type="NCBI Taxonomy" id="1784"/>
    <lineage>
        <taxon>Bacteria</taxon>
        <taxon>Bacillati</taxon>
        <taxon>Actinomycetota</taxon>
        <taxon>Actinomycetes</taxon>
        <taxon>Mycobacteriales</taxon>
        <taxon>Mycobacteriaceae</taxon>
        <taxon>Mycobacterium</taxon>
        <taxon>Mycobacterium simiae complex</taxon>
    </lineage>
</organism>
<comment type="caution">
    <text evidence="1">The sequence shown here is derived from an EMBL/GenBank/DDBJ whole genome shotgun (WGS) entry which is preliminary data.</text>
</comment>
<dbReference type="GO" id="GO:0020037">
    <property type="term" value="F:heme binding"/>
    <property type="evidence" value="ECO:0007669"/>
    <property type="project" value="InterPro"/>
</dbReference>
<dbReference type="AlphaFoldDB" id="A0A5B1BVQ2"/>
<dbReference type="RefSeq" id="WP_149652870.1">
    <property type="nucleotide sequence ID" value="NZ_VTZN01000017.1"/>
</dbReference>